<evidence type="ECO:0000313" key="11">
    <source>
        <dbReference type="Proteomes" id="UP000199706"/>
    </source>
</evidence>
<dbReference type="GO" id="GO:0001407">
    <property type="term" value="P:glycerophosphodiester transmembrane transport"/>
    <property type="evidence" value="ECO:0007669"/>
    <property type="project" value="TreeGrafter"/>
</dbReference>
<dbReference type="GO" id="GO:0015794">
    <property type="term" value="P:glycerol-3-phosphate transmembrane transport"/>
    <property type="evidence" value="ECO:0007669"/>
    <property type="project" value="TreeGrafter"/>
</dbReference>
<keyword evidence="8" id="KW-0472">Membrane</keyword>
<keyword evidence="6 10" id="KW-0067">ATP-binding</keyword>
<organism evidence="10 11">
    <name type="scientific">Paraburkholderia phenazinium</name>
    <dbReference type="NCBI Taxonomy" id="60549"/>
    <lineage>
        <taxon>Bacteria</taxon>
        <taxon>Pseudomonadati</taxon>
        <taxon>Pseudomonadota</taxon>
        <taxon>Betaproteobacteria</taxon>
        <taxon>Burkholderiales</taxon>
        <taxon>Burkholderiaceae</taxon>
        <taxon>Paraburkholderia</taxon>
    </lineage>
</organism>
<dbReference type="GO" id="GO:0005524">
    <property type="term" value="F:ATP binding"/>
    <property type="evidence" value="ECO:0007669"/>
    <property type="project" value="UniProtKB-KW"/>
</dbReference>
<evidence type="ECO:0000256" key="2">
    <source>
        <dbReference type="ARBA" id="ARBA00022475"/>
    </source>
</evidence>
<dbReference type="NCBIfam" id="NF008653">
    <property type="entry name" value="PRK11650.1"/>
    <property type="match status" value="1"/>
</dbReference>
<dbReference type="SMART" id="SM00382">
    <property type="entry name" value="AAA"/>
    <property type="match status" value="1"/>
</dbReference>
<dbReference type="GO" id="GO:0140359">
    <property type="term" value="F:ABC-type transporter activity"/>
    <property type="evidence" value="ECO:0007669"/>
    <property type="project" value="InterPro"/>
</dbReference>
<dbReference type="GO" id="GO:0016887">
    <property type="term" value="F:ATP hydrolysis activity"/>
    <property type="evidence" value="ECO:0007669"/>
    <property type="project" value="InterPro"/>
</dbReference>
<dbReference type="RefSeq" id="WP_090693881.1">
    <property type="nucleotide sequence ID" value="NZ_CADERL010000004.1"/>
</dbReference>
<sequence>MATLTFSAVQKAYAGQQPVLQDIDLNVADGEFVVLVGPSGCGKSTLLRMVAGLESVTAGQIAIGSRVVNNLEPKERDVAMVFQNYALYPHMSVEENIAYGLKIRGTPAATIRERVAAAAAMLELGPLLARRPRELSGGQRQRVAMGRAMVREPALFLFDEPLSNLDAKLRGQMRVELRKLHARLGTTSLYVTHDQVEAMTLAQRVVVLNGGRIEQIGAPAEIYERPASTFVASFMGAPAMNLLRGRFSASGQTFAVAGGPSLPLAGVEQSGVTLQADGEYVLGIRPEHIVCGERAAADAHACVSLEVEVCEVLGADNLAHGKWQGQSLVVRLPHHQRPDPGAVLQVLLPPAQMHFFDAHSGRRVA</sequence>
<keyword evidence="4" id="KW-0762">Sugar transport</keyword>
<dbReference type="EMBL" id="FNCJ01000025">
    <property type="protein sequence ID" value="SDI51502.1"/>
    <property type="molecule type" value="Genomic_DNA"/>
</dbReference>
<evidence type="ECO:0000256" key="6">
    <source>
        <dbReference type="ARBA" id="ARBA00022840"/>
    </source>
</evidence>
<keyword evidence="7" id="KW-1278">Translocase</keyword>
<dbReference type="InterPro" id="IPR015855">
    <property type="entry name" value="ABC_transpr_MalK-like"/>
</dbReference>
<feature type="domain" description="ABC transporter" evidence="9">
    <location>
        <begin position="4"/>
        <end position="235"/>
    </location>
</feature>
<dbReference type="Pfam" id="PF17912">
    <property type="entry name" value="OB_MalK"/>
    <property type="match status" value="1"/>
</dbReference>
<evidence type="ECO:0000256" key="7">
    <source>
        <dbReference type="ARBA" id="ARBA00022967"/>
    </source>
</evidence>
<dbReference type="PROSITE" id="PS00211">
    <property type="entry name" value="ABC_TRANSPORTER_1"/>
    <property type="match status" value="1"/>
</dbReference>
<dbReference type="Gene3D" id="2.40.50.100">
    <property type="match status" value="1"/>
</dbReference>
<dbReference type="PROSITE" id="PS50893">
    <property type="entry name" value="ABC_TRANSPORTER_2"/>
    <property type="match status" value="1"/>
</dbReference>
<evidence type="ECO:0000259" key="9">
    <source>
        <dbReference type="PROSITE" id="PS50893"/>
    </source>
</evidence>
<dbReference type="Pfam" id="PF00005">
    <property type="entry name" value="ABC_tran"/>
    <property type="match status" value="1"/>
</dbReference>
<dbReference type="InterPro" id="IPR003439">
    <property type="entry name" value="ABC_transporter-like_ATP-bd"/>
</dbReference>
<dbReference type="FunFam" id="3.40.50.300:FF:000042">
    <property type="entry name" value="Maltose/maltodextrin ABC transporter, ATP-binding protein"/>
    <property type="match status" value="1"/>
</dbReference>
<dbReference type="OrthoDB" id="5298774at2"/>
<accession>A0A1G8L7B1</accession>
<dbReference type="CDD" id="cd03301">
    <property type="entry name" value="ABC_MalK_N"/>
    <property type="match status" value="1"/>
</dbReference>
<dbReference type="InterPro" id="IPR017871">
    <property type="entry name" value="ABC_transporter-like_CS"/>
</dbReference>
<evidence type="ECO:0000256" key="3">
    <source>
        <dbReference type="ARBA" id="ARBA00022519"/>
    </source>
</evidence>
<dbReference type="Gene3D" id="3.40.50.300">
    <property type="entry name" value="P-loop containing nucleotide triphosphate hydrolases"/>
    <property type="match status" value="1"/>
</dbReference>
<protein>
    <submittedName>
        <fullName evidence="10">Glycerol 3-phosphate ABC transporter ATP-binding protein</fullName>
    </submittedName>
</protein>
<keyword evidence="3" id="KW-0997">Cell inner membrane</keyword>
<dbReference type="PANTHER" id="PTHR43875:SF12">
    <property type="entry name" value="SN-GLYCEROL-3-PHOSPHATE IMPORT ATP-BINDING PROTEIN UGPC"/>
    <property type="match status" value="1"/>
</dbReference>
<dbReference type="SUPFAM" id="SSF52540">
    <property type="entry name" value="P-loop containing nucleoside triphosphate hydrolases"/>
    <property type="match status" value="1"/>
</dbReference>
<evidence type="ECO:0000256" key="1">
    <source>
        <dbReference type="ARBA" id="ARBA00022448"/>
    </source>
</evidence>
<dbReference type="InterPro" id="IPR040582">
    <property type="entry name" value="OB_MalK-like"/>
</dbReference>
<evidence type="ECO:0000256" key="4">
    <source>
        <dbReference type="ARBA" id="ARBA00022597"/>
    </source>
</evidence>
<evidence type="ECO:0000313" key="10">
    <source>
        <dbReference type="EMBL" id="SDI51502.1"/>
    </source>
</evidence>
<dbReference type="InterPro" id="IPR012340">
    <property type="entry name" value="NA-bd_OB-fold"/>
</dbReference>
<evidence type="ECO:0000256" key="8">
    <source>
        <dbReference type="ARBA" id="ARBA00023136"/>
    </source>
</evidence>
<dbReference type="GO" id="GO:0008643">
    <property type="term" value="P:carbohydrate transport"/>
    <property type="evidence" value="ECO:0007669"/>
    <property type="project" value="InterPro"/>
</dbReference>
<keyword evidence="2" id="KW-1003">Cell membrane</keyword>
<name>A0A1G8L7B1_9BURK</name>
<dbReference type="InterPro" id="IPR027417">
    <property type="entry name" value="P-loop_NTPase"/>
</dbReference>
<dbReference type="InterPro" id="IPR047641">
    <property type="entry name" value="ABC_transpr_MalK/UgpC-like"/>
</dbReference>
<dbReference type="PANTHER" id="PTHR43875">
    <property type="entry name" value="MALTODEXTRIN IMPORT ATP-BINDING PROTEIN MSMX"/>
    <property type="match status" value="1"/>
</dbReference>
<keyword evidence="1" id="KW-0813">Transport</keyword>
<evidence type="ECO:0000256" key="5">
    <source>
        <dbReference type="ARBA" id="ARBA00022741"/>
    </source>
</evidence>
<dbReference type="AlphaFoldDB" id="A0A1G8L7B1"/>
<reference evidence="10 11" key="1">
    <citation type="submission" date="2016-10" db="EMBL/GenBank/DDBJ databases">
        <authorList>
            <person name="de Groot N.N."/>
        </authorList>
    </citation>
    <scope>NUCLEOTIDE SEQUENCE [LARGE SCALE GENOMIC DNA]</scope>
    <source>
        <strain evidence="10 11">LMG 2247</strain>
    </source>
</reference>
<dbReference type="InterPro" id="IPR008995">
    <property type="entry name" value="Mo/tungstate-bd_C_term_dom"/>
</dbReference>
<keyword evidence="5" id="KW-0547">Nucleotide-binding</keyword>
<gene>
    <name evidence="10" type="ORF">SAMN05216466_1255</name>
</gene>
<dbReference type="SUPFAM" id="SSF50331">
    <property type="entry name" value="MOP-like"/>
    <property type="match status" value="1"/>
</dbReference>
<dbReference type="GO" id="GO:0055052">
    <property type="term" value="C:ATP-binding cassette (ABC) transporter complex, substrate-binding subunit-containing"/>
    <property type="evidence" value="ECO:0007669"/>
    <property type="project" value="TreeGrafter"/>
</dbReference>
<dbReference type="InterPro" id="IPR003593">
    <property type="entry name" value="AAA+_ATPase"/>
</dbReference>
<dbReference type="Gene3D" id="2.40.50.140">
    <property type="entry name" value="Nucleic acid-binding proteins"/>
    <property type="match status" value="1"/>
</dbReference>
<proteinExistence type="predicted"/>
<dbReference type="Proteomes" id="UP000199706">
    <property type="component" value="Unassembled WGS sequence"/>
</dbReference>